<keyword evidence="3" id="KW-1185">Reference proteome</keyword>
<dbReference type="Proteomes" id="UP001610446">
    <property type="component" value="Unassembled WGS sequence"/>
</dbReference>
<evidence type="ECO:0000313" key="2">
    <source>
        <dbReference type="EMBL" id="KAL2847168.1"/>
    </source>
</evidence>
<dbReference type="PANTHER" id="PTHR38116">
    <property type="entry name" value="CHROMOSOME 7, WHOLE GENOME SHOTGUN SEQUENCE"/>
    <property type="match status" value="1"/>
</dbReference>
<dbReference type="Pfam" id="PF11905">
    <property type="entry name" value="DUF3425"/>
    <property type="match status" value="1"/>
</dbReference>
<protein>
    <recommendedName>
        <fullName evidence="4">BZIP domain-containing protein</fullName>
    </recommendedName>
</protein>
<gene>
    <name evidence="2" type="ORF">BJY01DRAFT_246942</name>
</gene>
<comment type="caution">
    <text evidence="2">The sequence shown here is derived from an EMBL/GenBank/DDBJ whole genome shotgun (WGS) entry which is preliminary data.</text>
</comment>
<proteinExistence type="predicted"/>
<feature type="region of interest" description="Disordered" evidence="1">
    <location>
        <begin position="1"/>
        <end position="46"/>
    </location>
</feature>
<name>A0ABR4K7I6_9EURO</name>
<dbReference type="InterPro" id="IPR021833">
    <property type="entry name" value="DUF3425"/>
</dbReference>
<evidence type="ECO:0000313" key="3">
    <source>
        <dbReference type="Proteomes" id="UP001610446"/>
    </source>
</evidence>
<evidence type="ECO:0000256" key="1">
    <source>
        <dbReference type="SAM" id="MobiDB-lite"/>
    </source>
</evidence>
<dbReference type="EMBL" id="JBFXLU010000058">
    <property type="protein sequence ID" value="KAL2847168.1"/>
    <property type="molecule type" value="Genomic_DNA"/>
</dbReference>
<feature type="compositionally biased region" description="Basic and acidic residues" evidence="1">
    <location>
        <begin position="9"/>
        <end position="29"/>
    </location>
</feature>
<accession>A0ABR4K7I6</accession>
<evidence type="ECO:0008006" key="4">
    <source>
        <dbReference type="Google" id="ProtNLM"/>
    </source>
</evidence>
<dbReference type="PANTHER" id="PTHR38116:SF1">
    <property type="entry name" value="BZIP DOMAIN-CONTAINING PROTEIN"/>
    <property type="match status" value="1"/>
</dbReference>
<sequence>MSNVTMKTAEGRVERVGGNRSIQYEEKDRKERRRRQNRLNQQKWRERQRIRQEAALLADKRALQQHEAEVVAGLALAPIDPAQTQTQTQQPHPPPDLTSLLCMLSTEGAAPSKLRELMASNGSSCVLPHPHLYRLLGVFEAAAYRSYAGIPKADHLLTLGKLNVFRAFVRNIAVLGYSREWMTDDALSRFSISGPSPSQALPETKLPSSLRPTQLQQSQPHHPWLDFFPFARLRDNLIRNEDNMDDSQFCRDLMGFWTMPAEDTCVFVWGDPWNPMNWEITEAFLRKWGWLVEGCPEIFWSTNYWRQLRGEKRLKRKTIFDVPTAAVV</sequence>
<reference evidence="2 3" key="1">
    <citation type="submission" date="2024-07" db="EMBL/GenBank/DDBJ databases">
        <title>Section-level genome sequencing and comparative genomics of Aspergillus sections Usti and Cavernicolus.</title>
        <authorList>
            <consortium name="Lawrence Berkeley National Laboratory"/>
            <person name="Nybo J.L."/>
            <person name="Vesth T.C."/>
            <person name="Theobald S."/>
            <person name="Frisvad J.C."/>
            <person name="Larsen T.O."/>
            <person name="Kjaerboelling I."/>
            <person name="Rothschild-Mancinelli K."/>
            <person name="Lyhne E.K."/>
            <person name="Kogle M.E."/>
            <person name="Barry K."/>
            <person name="Clum A."/>
            <person name="Na H."/>
            <person name="Ledsgaard L."/>
            <person name="Lin J."/>
            <person name="Lipzen A."/>
            <person name="Kuo A."/>
            <person name="Riley R."/>
            <person name="Mondo S."/>
            <person name="Labutti K."/>
            <person name="Haridas S."/>
            <person name="Pangalinan J."/>
            <person name="Salamov A.A."/>
            <person name="Simmons B.A."/>
            <person name="Magnuson J.K."/>
            <person name="Chen J."/>
            <person name="Drula E."/>
            <person name="Henrissat B."/>
            <person name="Wiebenga A."/>
            <person name="Lubbers R.J."/>
            <person name="Gomes A.C."/>
            <person name="Makela M.R."/>
            <person name="Stajich J."/>
            <person name="Grigoriev I.V."/>
            <person name="Mortensen U.H."/>
            <person name="De Vries R.P."/>
            <person name="Baker S.E."/>
            <person name="Andersen M.R."/>
        </authorList>
    </citation>
    <scope>NUCLEOTIDE SEQUENCE [LARGE SCALE GENOMIC DNA]</scope>
    <source>
        <strain evidence="2 3">CBS 123904</strain>
    </source>
</reference>
<organism evidence="2 3">
    <name type="scientific">Aspergillus pseudoustus</name>
    <dbReference type="NCBI Taxonomy" id="1810923"/>
    <lineage>
        <taxon>Eukaryota</taxon>
        <taxon>Fungi</taxon>
        <taxon>Dikarya</taxon>
        <taxon>Ascomycota</taxon>
        <taxon>Pezizomycotina</taxon>
        <taxon>Eurotiomycetes</taxon>
        <taxon>Eurotiomycetidae</taxon>
        <taxon>Eurotiales</taxon>
        <taxon>Aspergillaceae</taxon>
        <taxon>Aspergillus</taxon>
        <taxon>Aspergillus subgen. Nidulantes</taxon>
    </lineage>
</organism>